<dbReference type="EMBL" id="VIGI01000003">
    <property type="protein sequence ID" value="KAB8302662.1"/>
    <property type="molecule type" value="Genomic_DNA"/>
</dbReference>
<dbReference type="PROSITE" id="PS50850">
    <property type="entry name" value="MFS"/>
    <property type="match status" value="1"/>
</dbReference>
<feature type="transmembrane region" description="Helical" evidence="5">
    <location>
        <begin position="218"/>
        <end position="238"/>
    </location>
</feature>
<dbReference type="GO" id="GO:0022857">
    <property type="term" value="F:transmembrane transporter activity"/>
    <property type="evidence" value="ECO:0007669"/>
    <property type="project" value="InterPro"/>
</dbReference>
<feature type="transmembrane region" description="Helical" evidence="5">
    <location>
        <begin position="328"/>
        <end position="351"/>
    </location>
</feature>
<keyword evidence="8" id="KW-1185">Reference proteome</keyword>
<dbReference type="InterPro" id="IPR011701">
    <property type="entry name" value="MFS"/>
</dbReference>
<gene>
    <name evidence="7" type="ORF">EYC80_006026</name>
</gene>
<keyword evidence="2 5" id="KW-0812">Transmembrane</keyword>
<dbReference type="InterPro" id="IPR036259">
    <property type="entry name" value="MFS_trans_sf"/>
</dbReference>
<evidence type="ECO:0000256" key="5">
    <source>
        <dbReference type="SAM" id="Phobius"/>
    </source>
</evidence>
<dbReference type="PANTHER" id="PTHR23502:SF181">
    <property type="entry name" value="MAJOR FACILITATOR SUPERFAMILY (MFS) PROFILE DOMAIN-CONTAINING PROTEIN"/>
    <property type="match status" value="1"/>
</dbReference>
<accession>A0A5N6KG40</accession>
<feature type="transmembrane region" description="Helical" evidence="5">
    <location>
        <begin position="130"/>
        <end position="151"/>
    </location>
</feature>
<evidence type="ECO:0000256" key="2">
    <source>
        <dbReference type="ARBA" id="ARBA00022692"/>
    </source>
</evidence>
<dbReference type="PANTHER" id="PTHR23502">
    <property type="entry name" value="MAJOR FACILITATOR SUPERFAMILY"/>
    <property type="match status" value="1"/>
</dbReference>
<feature type="transmembrane region" description="Helical" evidence="5">
    <location>
        <begin position="99"/>
        <end position="118"/>
    </location>
</feature>
<feature type="transmembrane region" description="Helical" evidence="5">
    <location>
        <begin position="59"/>
        <end position="79"/>
    </location>
</feature>
<sequence length="541" mass="60245">MSTTQPNSDQFDTHRKISLCLEESDSMTPAPEIKLDQHGLPLIPQPSQFQDDPLNWPTWLKWAVLVQVGYMAFLGPYNAALINPSLILLSDALDVSPKVAAYSTTTAIIMGGVSPFIYTPFSNIYGRRPVTLFAILLTIIGGVTSASSTTFSQLVGTRAICGFGFGGMMSVGTACVNDMFFLHQRGEATGVYSVFVTNGAHVASIIGGYLGSSLGWQWDYWIGTISTSVSLVFAIFLFPETLFSRDPGYLSTRTKTRTYYERLFDFRGNTLPNRSLHFSHFLESFYMLRYPSILFPFWYYTWAWTFVNVLPAITIANIYTRFYNLKPGPIGACLGVSLMIGSLLGEFSAGRASDYVMYRMARRNGDIRKPEYRLYLCCLSAVFMSAGLIVFGATVGKSHYFIPLIGLAIGVFGLQIASTTLYAYVSDCYKPQTPETGVLFNLSRGLSFVIGFFALPFAEKAGHFDLVGRRMEGKGRTACVSWMVIEYRVVCRGEGLLGFGEMVQVLLKWGRSRLKKSTGFDDIKKEQRVRLFSAICRFALQ</sequence>
<dbReference type="Pfam" id="PF07690">
    <property type="entry name" value="MFS_1"/>
    <property type="match status" value="1"/>
</dbReference>
<feature type="transmembrane region" description="Helical" evidence="5">
    <location>
        <begin position="372"/>
        <end position="394"/>
    </location>
</feature>
<dbReference type="OrthoDB" id="2585655at2759"/>
<organism evidence="7 8">
    <name type="scientific">Monilinia laxa</name>
    <name type="common">Brown rot fungus</name>
    <name type="synonym">Sclerotinia laxa</name>
    <dbReference type="NCBI Taxonomy" id="61186"/>
    <lineage>
        <taxon>Eukaryota</taxon>
        <taxon>Fungi</taxon>
        <taxon>Dikarya</taxon>
        <taxon>Ascomycota</taxon>
        <taxon>Pezizomycotina</taxon>
        <taxon>Leotiomycetes</taxon>
        <taxon>Helotiales</taxon>
        <taxon>Sclerotiniaceae</taxon>
        <taxon>Monilinia</taxon>
    </lineage>
</organism>
<name>A0A5N6KG40_MONLA</name>
<proteinExistence type="predicted"/>
<evidence type="ECO:0000256" key="3">
    <source>
        <dbReference type="ARBA" id="ARBA00022989"/>
    </source>
</evidence>
<feature type="transmembrane region" description="Helical" evidence="5">
    <location>
        <begin position="157"/>
        <end position="177"/>
    </location>
</feature>
<dbReference type="AlphaFoldDB" id="A0A5N6KG40"/>
<dbReference type="SUPFAM" id="SSF103473">
    <property type="entry name" value="MFS general substrate transporter"/>
    <property type="match status" value="1"/>
</dbReference>
<evidence type="ECO:0000313" key="7">
    <source>
        <dbReference type="EMBL" id="KAB8302662.1"/>
    </source>
</evidence>
<keyword evidence="3 5" id="KW-1133">Transmembrane helix</keyword>
<comment type="caution">
    <text evidence="7">The sequence shown here is derived from an EMBL/GenBank/DDBJ whole genome shotgun (WGS) entry which is preliminary data.</text>
</comment>
<feature type="transmembrane region" description="Helical" evidence="5">
    <location>
        <begin position="437"/>
        <end position="458"/>
    </location>
</feature>
<dbReference type="InterPro" id="IPR020846">
    <property type="entry name" value="MFS_dom"/>
</dbReference>
<evidence type="ECO:0000313" key="8">
    <source>
        <dbReference type="Proteomes" id="UP000326757"/>
    </source>
</evidence>
<evidence type="ECO:0000256" key="4">
    <source>
        <dbReference type="ARBA" id="ARBA00023136"/>
    </source>
</evidence>
<reference evidence="7 8" key="1">
    <citation type="submission" date="2019-06" db="EMBL/GenBank/DDBJ databases">
        <title>Genome Sequence of the Brown Rot Fungal Pathogen Monilinia laxa.</title>
        <authorList>
            <person name="De Miccolis Angelini R.M."/>
            <person name="Landi L."/>
            <person name="Abate D."/>
            <person name="Pollastro S."/>
            <person name="Romanazzi G."/>
            <person name="Faretra F."/>
        </authorList>
    </citation>
    <scope>NUCLEOTIDE SEQUENCE [LARGE SCALE GENOMIC DNA]</scope>
    <source>
        <strain evidence="7 8">Mlax316</strain>
    </source>
</reference>
<feature type="transmembrane region" description="Helical" evidence="5">
    <location>
        <begin position="297"/>
        <end position="316"/>
    </location>
</feature>
<feature type="transmembrane region" description="Helical" evidence="5">
    <location>
        <begin position="400"/>
        <end position="425"/>
    </location>
</feature>
<dbReference type="Gene3D" id="1.20.1250.20">
    <property type="entry name" value="MFS general substrate transporter like domains"/>
    <property type="match status" value="1"/>
</dbReference>
<feature type="domain" description="Major facilitator superfamily (MFS) profile" evidence="6">
    <location>
        <begin position="64"/>
        <end position="541"/>
    </location>
</feature>
<keyword evidence="4 5" id="KW-0472">Membrane</keyword>
<evidence type="ECO:0000259" key="6">
    <source>
        <dbReference type="PROSITE" id="PS50850"/>
    </source>
</evidence>
<dbReference type="Proteomes" id="UP000326757">
    <property type="component" value="Unassembled WGS sequence"/>
</dbReference>
<evidence type="ECO:0000256" key="1">
    <source>
        <dbReference type="ARBA" id="ARBA00004141"/>
    </source>
</evidence>
<dbReference type="GO" id="GO:0005886">
    <property type="term" value="C:plasma membrane"/>
    <property type="evidence" value="ECO:0007669"/>
    <property type="project" value="TreeGrafter"/>
</dbReference>
<feature type="transmembrane region" description="Helical" evidence="5">
    <location>
        <begin position="189"/>
        <end position="212"/>
    </location>
</feature>
<protein>
    <recommendedName>
        <fullName evidence="6">Major facilitator superfamily (MFS) profile domain-containing protein</fullName>
    </recommendedName>
</protein>
<comment type="subcellular location">
    <subcellularLocation>
        <location evidence="1">Membrane</location>
        <topology evidence="1">Multi-pass membrane protein</topology>
    </subcellularLocation>
</comment>